<evidence type="ECO:0000313" key="9">
    <source>
        <dbReference type="Proteomes" id="UP001244341"/>
    </source>
</evidence>
<evidence type="ECO:0000313" key="8">
    <source>
        <dbReference type="EMBL" id="WIA08374.1"/>
    </source>
</evidence>
<comment type="catalytic activity">
    <reaction evidence="1">
        <text>AMP + ATP = 2 ADP</text>
        <dbReference type="Rhea" id="RHEA:12973"/>
        <dbReference type="ChEBI" id="CHEBI:30616"/>
        <dbReference type="ChEBI" id="CHEBI:456215"/>
        <dbReference type="ChEBI" id="CHEBI:456216"/>
        <dbReference type="EC" id="2.7.4.3"/>
    </reaction>
</comment>
<reference evidence="8 9" key="1">
    <citation type="submission" date="2023-05" db="EMBL/GenBank/DDBJ databases">
        <title>A 100% complete, gapless, phased diploid assembly of the Scenedesmus obliquus UTEX 3031 genome.</title>
        <authorList>
            <person name="Biondi T.C."/>
            <person name="Hanschen E.R."/>
            <person name="Kwon T."/>
            <person name="Eng W."/>
            <person name="Kruse C.P.S."/>
            <person name="Koehler S.I."/>
            <person name="Kunde Y."/>
            <person name="Gleasner C.D."/>
            <person name="You Mak K.T."/>
            <person name="Polle J."/>
            <person name="Hovde B.T."/>
            <person name="Starkenburg S.R."/>
        </authorList>
    </citation>
    <scope>NUCLEOTIDE SEQUENCE [LARGE SCALE GENOMIC DNA]</scope>
    <source>
        <strain evidence="8 9">DOE0152z</strain>
    </source>
</reference>
<dbReference type="InterPro" id="IPR033690">
    <property type="entry name" value="Adenylat_kinase_CS"/>
</dbReference>
<dbReference type="Gene3D" id="3.40.50.300">
    <property type="entry name" value="P-loop containing nucleotide triphosphate hydrolases"/>
    <property type="match status" value="1"/>
</dbReference>
<keyword evidence="5" id="KW-0547">Nucleotide-binding</keyword>
<dbReference type="PANTHER" id="PTHR23359">
    <property type="entry name" value="NUCLEOTIDE KINASE"/>
    <property type="match status" value="1"/>
</dbReference>
<comment type="similarity">
    <text evidence="2 7">Belongs to the adenylate kinase family.</text>
</comment>
<dbReference type="Pfam" id="PF00406">
    <property type="entry name" value="ADK"/>
    <property type="match status" value="1"/>
</dbReference>
<evidence type="ECO:0000256" key="2">
    <source>
        <dbReference type="ARBA" id="ARBA00007220"/>
    </source>
</evidence>
<keyword evidence="9" id="KW-1185">Reference proteome</keyword>
<evidence type="ECO:0000256" key="7">
    <source>
        <dbReference type="RuleBase" id="RU003330"/>
    </source>
</evidence>
<dbReference type="InterPro" id="IPR000850">
    <property type="entry name" value="Adenylat/UMP-CMP_kin"/>
</dbReference>
<dbReference type="EMBL" id="CP126208">
    <property type="protein sequence ID" value="WIA08374.1"/>
    <property type="molecule type" value="Genomic_DNA"/>
</dbReference>
<dbReference type="PROSITE" id="PS00113">
    <property type="entry name" value="ADENYLATE_KINASE"/>
    <property type="match status" value="1"/>
</dbReference>
<accession>A0ABY8THI1</accession>
<evidence type="ECO:0000256" key="5">
    <source>
        <dbReference type="ARBA" id="ARBA00022741"/>
    </source>
</evidence>
<keyword evidence="4 7" id="KW-0808">Transferase</keyword>
<keyword evidence="6 7" id="KW-0418">Kinase</keyword>
<evidence type="ECO:0000256" key="6">
    <source>
        <dbReference type="ARBA" id="ARBA00022777"/>
    </source>
</evidence>
<dbReference type="NCBIfam" id="TIGR01351">
    <property type="entry name" value="adk"/>
    <property type="match status" value="1"/>
</dbReference>
<proteinExistence type="inferred from homology"/>
<evidence type="ECO:0000256" key="4">
    <source>
        <dbReference type="ARBA" id="ARBA00022679"/>
    </source>
</evidence>
<dbReference type="InterPro" id="IPR027417">
    <property type="entry name" value="P-loop_NTPase"/>
</dbReference>
<evidence type="ECO:0000256" key="1">
    <source>
        <dbReference type="ARBA" id="ARBA00000582"/>
    </source>
</evidence>
<gene>
    <name evidence="8" type="ORF">OEZ85_007813</name>
</gene>
<organism evidence="8 9">
    <name type="scientific">Tetradesmus obliquus</name>
    <name type="common">Green alga</name>
    <name type="synonym">Acutodesmus obliquus</name>
    <dbReference type="NCBI Taxonomy" id="3088"/>
    <lineage>
        <taxon>Eukaryota</taxon>
        <taxon>Viridiplantae</taxon>
        <taxon>Chlorophyta</taxon>
        <taxon>core chlorophytes</taxon>
        <taxon>Chlorophyceae</taxon>
        <taxon>CS clade</taxon>
        <taxon>Sphaeropleales</taxon>
        <taxon>Scenedesmaceae</taxon>
        <taxon>Tetradesmus</taxon>
    </lineage>
</organism>
<dbReference type="Proteomes" id="UP001244341">
    <property type="component" value="Chromosome 1b"/>
</dbReference>
<evidence type="ECO:0000256" key="3">
    <source>
        <dbReference type="ARBA" id="ARBA00012955"/>
    </source>
</evidence>
<name>A0ABY8THI1_TETOB</name>
<dbReference type="EC" id="2.7.4.3" evidence="3"/>
<dbReference type="HAMAP" id="MF_00235">
    <property type="entry name" value="Adenylate_kinase_Adk"/>
    <property type="match status" value="1"/>
</dbReference>
<dbReference type="SUPFAM" id="SSF52540">
    <property type="entry name" value="P-loop containing nucleoside triphosphate hydrolases"/>
    <property type="match status" value="1"/>
</dbReference>
<protein>
    <recommendedName>
        <fullName evidence="3">adenylate kinase</fullName>
        <ecNumber evidence="3">2.7.4.3</ecNumber>
    </recommendedName>
</protein>
<dbReference type="CDD" id="cd01428">
    <property type="entry name" value="ADK"/>
    <property type="match status" value="1"/>
</dbReference>
<sequence>MQQQASRSLLRAAHASLKATWFSSSVAPAAAAAYSTSSSNQGQIKWVFLGPPGVGKGTYASRVAAALDVPHIAAGDLVRAEIKSGSTLGQQMQQIVSKGQLLPDEVIIEVLQQRLQQGHAAGEGGFILDGFPRTAHQAQQLAAVTQVQLALNLSLRHEVLVQKCCGRRICGHCGKNYNIADIYLPADPASGQPEIVMPPLSPPKECGPHLETREDDTEEVVLRRLQVYNAAAAPVEDFYRASGLLLDFEITGGIPQTLPRLMASLQPYIDAARSSSSSSSSEKEQAAATA</sequence>
<dbReference type="InterPro" id="IPR006259">
    <property type="entry name" value="Adenyl_kin_sub"/>
</dbReference>
<dbReference type="PRINTS" id="PR00094">
    <property type="entry name" value="ADENYLTKNASE"/>
</dbReference>